<name>A0A368DPD1_9PROT</name>
<feature type="domain" description="SUF system FeS cluster assembly SufBD core" evidence="2">
    <location>
        <begin position="180"/>
        <end position="409"/>
    </location>
</feature>
<protein>
    <submittedName>
        <fullName evidence="4">Fe-S cluster assembly protein SufD</fullName>
    </submittedName>
</protein>
<dbReference type="Pfam" id="PF01458">
    <property type="entry name" value="SUFBD_core"/>
    <property type="match status" value="1"/>
</dbReference>
<comment type="similarity">
    <text evidence="1">Belongs to the iron-sulfur cluster assembly SufBD family.</text>
</comment>
<dbReference type="InterPro" id="IPR045595">
    <property type="entry name" value="SufBD_N"/>
</dbReference>
<gene>
    <name evidence="4" type="primary">sufD</name>
    <name evidence="4" type="ORF">DBW71_02670</name>
</gene>
<dbReference type="PANTHER" id="PTHR43575">
    <property type="entry name" value="PROTEIN ABCI7, CHLOROPLASTIC"/>
    <property type="match status" value="1"/>
</dbReference>
<evidence type="ECO:0000256" key="1">
    <source>
        <dbReference type="ARBA" id="ARBA00043967"/>
    </source>
</evidence>
<dbReference type="InterPro" id="IPR055346">
    <property type="entry name" value="Fe-S_cluster_assembly_SufBD"/>
</dbReference>
<dbReference type="AlphaFoldDB" id="A0A368DPD1"/>
<dbReference type="InterPro" id="IPR000825">
    <property type="entry name" value="SUF_FeS_clus_asmbl_SufBD_core"/>
</dbReference>
<proteinExistence type="inferred from homology"/>
<evidence type="ECO:0000259" key="3">
    <source>
        <dbReference type="Pfam" id="PF19295"/>
    </source>
</evidence>
<dbReference type="Proteomes" id="UP000253570">
    <property type="component" value="Unassembled WGS sequence"/>
</dbReference>
<dbReference type="NCBIfam" id="TIGR01981">
    <property type="entry name" value="sufD"/>
    <property type="match status" value="1"/>
</dbReference>
<evidence type="ECO:0000259" key="2">
    <source>
        <dbReference type="Pfam" id="PF01458"/>
    </source>
</evidence>
<evidence type="ECO:0000313" key="4">
    <source>
        <dbReference type="EMBL" id="RCL73697.1"/>
    </source>
</evidence>
<dbReference type="EMBL" id="QOQD01000005">
    <property type="protein sequence ID" value="RCL73697.1"/>
    <property type="molecule type" value="Genomic_DNA"/>
</dbReference>
<accession>A0A368DPD1</accession>
<dbReference type="Pfam" id="PF19295">
    <property type="entry name" value="SufBD_N"/>
    <property type="match status" value="1"/>
</dbReference>
<reference evidence="4 5" key="1">
    <citation type="journal article" date="2018" name="Microbiome">
        <title>Fine metagenomic profile of the Mediterranean stratified and mixed water columns revealed by assembly and recruitment.</title>
        <authorList>
            <person name="Haro-Moreno J.M."/>
            <person name="Lopez-Perez M."/>
            <person name="De La Torre J.R."/>
            <person name="Picazo A."/>
            <person name="Camacho A."/>
            <person name="Rodriguez-Valera F."/>
        </authorList>
    </citation>
    <scope>NUCLEOTIDE SEQUENCE [LARGE SCALE GENOMIC DNA]</scope>
    <source>
        <strain evidence="4">MED-G57</strain>
    </source>
</reference>
<feature type="domain" description="SUF system FeS cluster assembly SufBD N-terminal" evidence="3">
    <location>
        <begin position="21"/>
        <end position="166"/>
    </location>
</feature>
<dbReference type="InterPro" id="IPR037284">
    <property type="entry name" value="SUF_FeS_clus_asmbl_SufBD_sf"/>
</dbReference>
<organism evidence="4 5">
    <name type="scientific">PS1 clade bacterium</name>
    <dbReference type="NCBI Taxonomy" id="2175152"/>
    <lineage>
        <taxon>Bacteria</taxon>
        <taxon>Pseudomonadati</taxon>
        <taxon>Pseudomonadota</taxon>
        <taxon>Alphaproteobacteria</taxon>
        <taxon>PS1 clade</taxon>
    </lineage>
</organism>
<comment type="caution">
    <text evidence="4">The sequence shown here is derived from an EMBL/GenBank/DDBJ whole genome shotgun (WGS) entry which is preliminary data.</text>
</comment>
<dbReference type="InterPro" id="IPR011542">
    <property type="entry name" value="SUF_FeS_clus_asmbl_SufD"/>
</dbReference>
<dbReference type="PANTHER" id="PTHR43575:SF1">
    <property type="entry name" value="PROTEIN ABCI7, CHLOROPLASTIC"/>
    <property type="match status" value="1"/>
</dbReference>
<evidence type="ECO:0000313" key="5">
    <source>
        <dbReference type="Proteomes" id="UP000253570"/>
    </source>
</evidence>
<dbReference type="SUPFAM" id="SSF101960">
    <property type="entry name" value="Stabilizer of iron transporter SufD"/>
    <property type="match status" value="1"/>
</dbReference>
<dbReference type="GO" id="GO:0016226">
    <property type="term" value="P:iron-sulfur cluster assembly"/>
    <property type="evidence" value="ECO:0007669"/>
    <property type="project" value="InterPro"/>
</dbReference>
<sequence length="444" mass="50273">MLKKDISQELQSYCREYFFSQDKNSKLYNIRLGAYELFKINGLPNSKDENWKYTNISQKIDTIPEYSNNLPVPLNINNFINNFDIMKKLKETNDTVLVFMDGSLQRQLSIIDPNKKNIEISSLNEDVPDWALEIISDKHSENSDQIFDINTILMQDGALINIKQNKEKVDNVYIVHVGNNNGFFNYRHVINIEQGARANIIELKISNRIDINALYTSSIIWKLADNCIVNNVKYQSHNQLTVGFNQQYADIGNNVEFNSFTISSGSKLLREYRSINCNGSGSDVSISGINLLDGDSHIDTFLLVKHIAPNTTSREKYKSILNDRSRGVFQGNIIVDPEAQKTLAKQSIDALILSDKAEHDAKPELEIYADDVQCGHGATTGQISEDSLFYLKSRGIPEEEAKTLLVQAFLLEALDEVKDKNTILIFSDVMKNILNRVSKGSLNV</sequence>